<protein>
    <submittedName>
        <fullName evidence="2">Uncharacterized protein</fullName>
    </submittedName>
</protein>
<comment type="caution">
    <text evidence="2">The sequence shown here is derived from an EMBL/GenBank/DDBJ whole genome shotgun (WGS) entry which is preliminary data.</text>
</comment>
<name>A0A8H9I2Z9_KITAU</name>
<sequence length="73" mass="7592">MFPYKVSESDPEAYPLGNSEWIKRKGGGAAVPQLTVAGRGLGKSVAGRPPVRDDHDVHGPAPARSARADVGSP</sequence>
<reference evidence="2" key="2">
    <citation type="submission" date="2020-09" db="EMBL/GenBank/DDBJ databases">
        <authorList>
            <person name="Sun Q."/>
            <person name="Ohkuma M."/>
        </authorList>
    </citation>
    <scope>NUCLEOTIDE SEQUENCE</scope>
    <source>
        <strain evidence="2">JCM 4434</strain>
    </source>
</reference>
<evidence type="ECO:0000313" key="3">
    <source>
        <dbReference type="Proteomes" id="UP000610124"/>
    </source>
</evidence>
<gene>
    <name evidence="2" type="ORF">GCM10010502_64770</name>
</gene>
<proteinExistence type="predicted"/>
<organism evidence="2 3">
    <name type="scientific">Kitasatospora aureofaciens</name>
    <name type="common">Streptomyces aureofaciens</name>
    <dbReference type="NCBI Taxonomy" id="1894"/>
    <lineage>
        <taxon>Bacteria</taxon>
        <taxon>Bacillati</taxon>
        <taxon>Actinomycetota</taxon>
        <taxon>Actinomycetes</taxon>
        <taxon>Kitasatosporales</taxon>
        <taxon>Streptomycetaceae</taxon>
        <taxon>Kitasatospora</taxon>
    </lineage>
</organism>
<accession>A0A8H9I2Z9</accession>
<dbReference type="Proteomes" id="UP000610124">
    <property type="component" value="Unassembled WGS sequence"/>
</dbReference>
<evidence type="ECO:0000256" key="1">
    <source>
        <dbReference type="SAM" id="MobiDB-lite"/>
    </source>
</evidence>
<dbReference type="AlphaFoldDB" id="A0A8H9I2Z9"/>
<dbReference type="EMBL" id="BMUB01000025">
    <property type="protein sequence ID" value="GGV01257.1"/>
    <property type="molecule type" value="Genomic_DNA"/>
</dbReference>
<feature type="region of interest" description="Disordered" evidence="1">
    <location>
        <begin position="40"/>
        <end position="73"/>
    </location>
</feature>
<evidence type="ECO:0000313" key="2">
    <source>
        <dbReference type="EMBL" id="GGV01257.1"/>
    </source>
</evidence>
<reference evidence="2" key="1">
    <citation type="journal article" date="2014" name="Int. J. Syst. Evol. Microbiol.">
        <title>Complete genome sequence of Corynebacterium casei LMG S-19264T (=DSM 44701T), isolated from a smear-ripened cheese.</title>
        <authorList>
            <consortium name="US DOE Joint Genome Institute (JGI-PGF)"/>
            <person name="Walter F."/>
            <person name="Albersmeier A."/>
            <person name="Kalinowski J."/>
            <person name="Ruckert C."/>
        </authorList>
    </citation>
    <scope>NUCLEOTIDE SEQUENCE</scope>
    <source>
        <strain evidence="2">JCM 4434</strain>
    </source>
</reference>